<organism evidence="1 2">
    <name type="scientific">Candidatus Thiothrix anitrata</name>
    <dbReference type="NCBI Taxonomy" id="2823902"/>
    <lineage>
        <taxon>Bacteria</taxon>
        <taxon>Pseudomonadati</taxon>
        <taxon>Pseudomonadota</taxon>
        <taxon>Gammaproteobacteria</taxon>
        <taxon>Thiotrichales</taxon>
        <taxon>Thiotrichaceae</taxon>
        <taxon>Thiothrix</taxon>
    </lineage>
</organism>
<dbReference type="RefSeq" id="WP_210230089.1">
    <property type="nucleotide sequence ID" value="NZ_CP072800.1"/>
</dbReference>
<evidence type="ECO:0000313" key="1">
    <source>
        <dbReference type="EMBL" id="QTR51556.1"/>
    </source>
</evidence>
<accession>A0ABX7X8J1</accession>
<sequence>MHSKGTPTGLQHLTALSVLLGIAVCVHSPALASAAALGKTYPIAERDFLEVIHERLQAKQAAGEIDAMQQAMRATALNTIENPTPVPGINRATQAQTHYYDPSVVAEKAIHDASGKVVVAAGTRVNPLEYLGLSKVLLFIDGSDTQQLAYADDYYQTSNKPVKVILVGGSYMQVMRQWKRPVYFDQGGYLTQRLAIKHVPTLVYQDKPTDSVLRIDSIALPHAPTADGATP</sequence>
<reference evidence="1 2" key="1">
    <citation type="submission" date="2021-04" db="EMBL/GenBank/DDBJ databases">
        <title>Genomics, taxonomy and metabolism of representatives of sulfur bacteria of the genus Thiothrix: Thiothrix fructosivorans QT, Thiothrix unzii A1T and three new species, Thiothrix subterranea sp. nov., Thiothrix litoralis sp. nov. and 'Candidatus Thiothrix anitrata' sp. nov.</title>
        <authorList>
            <person name="Ravin N.V."/>
            <person name="Smolyakov D."/>
            <person name="Rudenko T.S."/>
            <person name="Mardanov A.V."/>
            <person name="Beletsky A.V."/>
            <person name="Markov N.D."/>
            <person name="Fomenkov A.I."/>
            <person name="Roberts R.J."/>
            <person name="Karnachuk O.V."/>
            <person name="Novikov A."/>
            <person name="Grabovich M.Y."/>
        </authorList>
    </citation>
    <scope>NUCLEOTIDE SEQUENCE [LARGE SCALE GENOMIC DNA]</scope>
    <source>
        <strain evidence="1 2">A52</strain>
    </source>
</reference>
<dbReference type="Proteomes" id="UP000672027">
    <property type="component" value="Chromosome"/>
</dbReference>
<dbReference type="NCBIfam" id="TIGR02743">
    <property type="entry name" value="TraW"/>
    <property type="match status" value="1"/>
</dbReference>
<keyword evidence="2" id="KW-1185">Reference proteome</keyword>
<gene>
    <name evidence="1" type="primary">traW</name>
    <name evidence="1" type="ORF">J8380_08465</name>
</gene>
<dbReference type="EMBL" id="CP072800">
    <property type="protein sequence ID" value="QTR51556.1"/>
    <property type="molecule type" value="Genomic_DNA"/>
</dbReference>
<evidence type="ECO:0000313" key="2">
    <source>
        <dbReference type="Proteomes" id="UP000672027"/>
    </source>
</evidence>
<protein>
    <submittedName>
        <fullName evidence="1">Type-F conjugative transfer system protein TraW</fullName>
    </submittedName>
</protein>
<dbReference type="InterPro" id="IPR014114">
    <property type="entry name" value="TraW"/>
</dbReference>
<proteinExistence type="predicted"/>
<name>A0ABX7X8J1_9GAMM</name>